<organism evidence="2">
    <name type="scientific">Spodoptera frugiperda</name>
    <name type="common">Fall armyworm</name>
    <dbReference type="NCBI Taxonomy" id="7108"/>
    <lineage>
        <taxon>Eukaryota</taxon>
        <taxon>Metazoa</taxon>
        <taxon>Ecdysozoa</taxon>
        <taxon>Arthropoda</taxon>
        <taxon>Hexapoda</taxon>
        <taxon>Insecta</taxon>
        <taxon>Pterygota</taxon>
        <taxon>Neoptera</taxon>
        <taxon>Endopterygota</taxon>
        <taxon>Lepidoptera</taxon>
        <taxon>Glossata</taxon>
        <taxon>Ditrysia</taxon>
        <taxon>Noctuoidea</taxon>
        <taxon>Noctuidae</taxon>
        <taxon>Amphipyrinae</taxon>
        <taxon>Spodoptera</taxon>
    </lineage>
</organism>
<accession>A0A2H1V7S2</accession>
<dbReference type="EMBL" id="ODYU01001121">
    <property type="protein sequence ID" value="SOQ36890.1"/>
    <property type="molecule type" value="Genomic_DNA"/>
</dbReference>
<protein>
    <submittedName>
        <fullName evidence="2">SFRICE_004183</fullName>
    </submittedName>
</protein>
<reference evidence="2" key="1">
    <citation type="submission" date="2016-07" db="EMBL/GenBank/DDBJ databases">
        <authorList>
            <person name="Bretaudeau A."/>
        </authorList>
    </citation>
    <scope>NUCLEOTIDE SEQUENCE</scope>
    <source>
        <strain evidence="2">Rice</strain>
        <tissue evidence="2">Whole body</tissue>
    </source>
</reference>
<feature type="region of interest" description="Disordered" evidence="1">
    <location>
        <begin position="75"/>
        <end position="97"/>
    </location>
</feature>
<evidence type="ECO:0000256" key="1">
    <source>
        <dbReference type="SAM" id="MobiDB-lite"/>
    </source>
</evidence>
<sequence length="225" mass="26047">MDRNLINKKDWEDWKGRAIGPPVTSLTQQNTTQALFHHRWRGGWATGCRVTCSERSIPAQSNSLCDLQIVVSAGERADGSPDGKQSPPPMDTRNIRGVTNPKQKFVNHTKGCSLRVSTRYTLHDSQLPSHHTNRAVSFLNSHEKIILFILNRNKNVMQMDHLMVNNRRCRPFGGSEFKGCWGIKDWEHEIWKYARYMSISSPPITWDFNTNGEKWLYIVQWHYIP</sequence>
<dbReference type="AlphaFoldDB" id="A0A2H1V7S2"/>
<evidence type="ECO:0000313" key="2">
    <source>
        <dbReference type="EMBL" id="SOQ36890.1"/>
    </source>
</evidence>
<gene>
    <name evidence="2" type="ORF">SFRICE_004183</name>
</gene>
<name>A0A2H1V7S2_SPOFR</name>
<proteinExistence type="predicted"/>